<evidence type="ECO:0000256" key="1">
    <source>
        <dbReference type="ARBA" id="ARBA00004508"/>
    </source>
</evidence>
<comment type="caution">
    <text evidence="15">The sequence shown here is derived from an EMBL/GenBank/DDBJ whole genome shotgun (WGS) entry which is preliminary data.</text>
</comment>
<dbReference type="OrthoDB" id="5673at2759"/>
<dbReference type="GO" id="GO:0010189">
    <property type="term" value="P:vitamin E biosynthetic process"/>
    <property type="evidence" value="ECO:0007669"/>
    <property type="project" value="TreeGrafter"/>
</dbReference>
<feature type="transmembrane region" description="Helical" evidence="14">
    <location>
        <begin position="132"/>
        <end position="154"/>
    </location>
</feature>
<evidence type="ECO:0000256" key="5">
    <source>
        <dbReference type="ARBA" id="ARBA00022679"/>
    </source>
</evidence>
<evidence type="ECO:0000313" key="16">
    <source>
        <dbReference type="Proteomes" id="UP000015453"/>
    </source>
</evidence>
<dbReference type="GO" id="GO:0010276">
    <property type="term" value="F:phytol kinase activity"/>
    <property type="evidence" value="ECO:0007669"/>
    <property type="project" value="UniProtKB-EC"/>
</dbReference>
<dbReference type="PANTHER" id="PTHR32523">
    <property type="entry name" value="PHYTOL KINASE 1, CHLOROPLASTIC"/>
    <property type="match status" value="1"/>
</dbReference>
<comment type="pathway">
    <text evidence="11">Cofactor biosynthesis; tocopherol biosynthesis.</text>
</comment>
<evidence type="ECO:0000256" key="6">
    <source>
        <dbReference type="ARBA" id="ARBA00022692"/>
    </source>
</evidence>
<comment type="similarity">
    <text evidence="2">Belongs to the polyprenol kinase family.</text>
</comment>
<dbReference type="EC" id="2.7.1.182" evidence="12"/>
<evidence type="ECO:0000256" key="13">
    <source>
        <dbReference type="ARBA" id="ARBA00048889"/>
    </source>
</evidence>
<feature type="transmembrane region" description="Helical" evidence="14">
    <location>
        <begin position="43"/>
        <end position="60"/>
    </location>
</feature>
<feature type="transmembrane region" description="Helical" evidence="14">
    <location>
        <begin position="166"/>
        <end position="188"/>
    </location>
</feature>
<keyword evidence="3" id="KW-0150">Chloroplast</keyword>
<evidence type="ECO:0000256" key="8">
    <source>
        <dbReference type="ARBA" id="ARBA00022946"/>
    </source>
</evidence>
<feature type="non-terminal residue" evidence="15">
    <location>
        <position position="241"/>
    </location>
</feature>
<name>S8C1Y5_9LAMI</name>
<feature type="transmembrane region" description="Helical" evidence="14">
    <location>
        <begin position="107"/>
        <end position="126"/>
    </location>
</feature>
<dbReference type="AlphaFoldDB" id="S8C1Y5"/>
<evidence type="ECO:0000256" key="4">
    <source>
        <dbReference type="ARBA" id="ARBA00022640"/>
    </source>
</evidence>
<keyword evidence="6 14" id="KW-0812">Transmembrane</keyword>
<evidence type="ECO:0000256" key="2">
    <source>
        <dbReference type="ARBA" id="ARBA00010794"/>
    </source>
</evidence>
<dbReference type="GO" id="GO:0031969">
    <property type="term" value="C:chloroplast membrane"/>
    <property type="evidence" value="ECO:0007669"/>
    <property type="project" value="UniProtKB-SubCell"/>
</dbReference>
<keyword evidence="16" id="KW-1185">Reference proteome</keyword>
<dbReference type="Proteomes" id="UP000015453">
    <property type="component" value="Unassembled WGS sequence"/>
</dbReference>
<dbReference type="InterPro" id="IPR039606">
    <property type="entry name" value="Phytol/farnesol_kinase"/>
</dbReference>
<keyword evidence="4" id="KW-0934">Plastid</keyword>
<keyword evidence="7 15" id="KW-0418">Kinase</keyword>
<keyword evidence="9 14" id="KW-1133">Transmembrane helix</keyword>
<sequence>GFSGIVLQDVGATGLIVGGAYALVSVFDLLTSRKIVEKALSRKLVHILSGLLFLAAWPIFSTSTGARYLASLVPTMNFLRLLLNGLSLTKDEALIASVSREGKPEELLRGPLYYVVVLMLCTISFWRDSPVGIISLSMMCAGDGIADIVGRRFGNVKIPYNADKSWAGSVSMFLFGFLVSIGMLYYYWILGYIELEWIQTIENVALVSVVATVVESLPTKSTLDDNISVPLSSIITSLLLF</sequence>
<accession>S8C1Y5</accession>
<evidence type="ECO:0000256" key="9">
    <source>
        <dbReference type="ARBA" id="ARBA00022989"/>
    </source>
</evidence>
<dbReference type="PANTHER" id="PTHR32523:SF8">
    <property type="entry name" value="DOLICHOL KINASE"/>
    <property type="match status" value="1"/>
</dbReference>
<evidence type="ECO:0000256" key="12">
    <source>
        <dbReference type="ARBA" id="ARBA00039024"/>
    </source>
</evidence>
<organism evidence="15 16">
    <name type="scientific">Genlisea aurea</name>
    <dbReference type="NCBI Taxonomy" id="192259"/>
    <lineage>
        <taxon>Eukaryota</taxon>
        <taxon>Viridiplantae</taxon>
        <taxon>Streptophyta</taxon>
        <taxon>Embryophyta</taxon>
        <taxon>Tracheophyta</taxon>
        <taxon>Spermatophyta</taxon>
        <taxon>Magnoliopsida</taxon>
        <taxon>eudicotyledons</taxon>
        <taxon>Gunneridae</taxon>
        <taxon>Pentapetalae</taxon>
        <taxon>asterids</taxon>
        <taxon>lamiids</taxon>
        <taxon>Lamiales</taxon>
        <taxon>Lentibulariaceae</taxon>
        <taxon>Genlisea</taxon>
    </lineage>
</organism>
<evidence type="ECO:0000256" key="10">
    <source>
        <dbReference type="ARBA" id="ARBA00023136"/>
    </source>
</evidence>
<comment type="catalytic activity">
    <reaction evidence="13">
        <text>phytol + CTP = phytyl phosphate + CDP + H(+)</text>
        <dbReference type="Rhea" id="RHEA:38055"/>
        <dbReference type="ChEBI" id="CHEBI:15378"/>
        <dbReference type="ChEBI" id="CHEBI:17327"/>
        <dbReference type="ChEBI" id="CHEBI:37563"/>
        <dbReference type="ChEBI" id="CHEBI:58069"/>
        <dbReference type="ChEBI" id="CHEBI:75483"/>
        <dbReference type="EC" id="2.7.1.182"/>
    </reaction>
</comment>
<comment type="subcellular location">
    <subcellularLocation>
        <location evidence="1">Plastid</location>
        <location evidence="1">Chloroplast membrane</location>
        <topology evidence="1">Multi-pass membrane protein</topology>
    </subcellularLocation>
</comment>
<keyword evidence="5" id="KW-0808">Transferase</keyword>
<evidence type="ECO:0000256" key="3">
    <source>
        <dbReference type="ARBA" id="ARBA00022528"/>
    </source>
</evidence>
<evidence type="ECO:0000256" key="11">
    <source>
        <dbReference type="ARBA" id="ARBA00024015"/>
    </source>
</evidence>
<evidence type="ECO:0000313" key="15">
    <source>
        <dbReference type="EMBL" id="EPS60714.1"/>
    </source>
</evidence>
<gene>
    <name evidence="15" type="ORF">M569_14088</name>
</gene>
<evidence type="ECO:0000256" key="14">
    <source>
        <dbReference type="SAM" id="Phobius"/>
    </source>
</evidence>
<evidence type="ECO:0000256" key="7">
    <source>
        <dbReference type="ARBA" id="ARBA00022777"/>
    </source>
</evidence>
<reference evidence="15 16" key="1">
    <citation type="journal article" date="2013" name="BMC Genomics">
        <title>The miniature genome of a carnivorous plant Genlisea aurea contains a low number of genes and short non-coding sequences.</title>
        <authorList>
            <person name="Leushkin E.V."/>
            <person name="Sutormin R.A."/>
            <person name="Nabieva E.R."/>
            <person name="Penin A.A."/>
            <person name="Kondrashov A.S."/>
            <person name="Logacheva M.D."/>
        </authorList>
    </citation>
    <scope>NUCLEOTIDE SEQUENCE [LARGE SCALE GENOMIC DNA]</scope>
</reference>
<protein>
    <recommendedName>
        <fullName evidence="12">phytol kinase</fullName>
        <ecNumber evidence="12">2.7.1.182</ecNumber>
    </recommendedName>
</protein>
<feature type="transmembrane region" description="Helical" evidence="14">
    <location>
        <begin position="12"/>
        <end position="31"/>
    </location>
</feature>
<feature type="non-terminal residue" evidence="15">
    <location>
        <position position="1"/>
    </location>
</feature>
<dbReference type="EMBL" id="AUSU01007351">
    <property type="protein sequence ID" value="EPS60714.1"/>
    <property type="molecule type" value="Genomic_DNA"/>
</dbReference>
<keyword evidence="8" id="KW-0809">Transit peptide</keyword>
<proteinExistence type="inferred from homology"/>
<keyword evidence="10 14" id="KW-0472">Membrane</keyword>